<dbReference type="InterPro" id="IPR037401">
    <property type="entry name" value="SnoaL-like"/>
</dbReference>
<evidence type="ECO:0000259" key="1">
    <source>
        <dbReference type="Pfam" id="PF12680"/>
    </source>
</evidence>
<dbReference type="NCBIfam" id="TIGR02096">
    <property type="entry name" value="ketosteroid isomerase-related protein"/>
    <property type="match status" value="1"/>
</dbReference>
<dbReference type="Pfam" id="PF12680">
    <property type="entry name" value="SnoaL_2"/>
    <property type="match status" value="1"/>
</dbReference>
<feature type="domain" description="SnoaL-like" evidence="1">
    <location>
        <begin position="8"/>
        <end position="119"/>
    </location>
</feature>
<protein>
    <submittedName>
        <fullName evidence="2">Steroid delta-isomerase-like uncharacterized protein</fullName>
    </submittedName>
</protein>
<dbReference type="RefSeq" id="WP_132141534.1">
    <property type="nucleotide sequence ID" value="NZ_SMCS01000001.1"/>
</dbReference>
<dbReference type="InterPro" id="IPR032710">
    <property type="entry name" value="NTF2-like_dom_sf"/>
</dbReference>
<evidence type="ECO:0000313" key="3">
    <source>
        <dbReference type="Proteomes" id="UP000295645"/>
    </source>
</evidence>
<keyword evidence="3" id="KW-1185">Reference proteome</keyword>
<proteinExistence type="predicted"/>
<dbReference type="SUPFAM" id="SSF54427">
    <property type="entry name" value="NTF2-like"/>
    <property type="match status" value="1"/>
</dbReference>
<dbReference type="GO" id="GO:0016853">
    <property type="term" value="F:isomerase activity"/>
    <property type="evidence" value="ECO:0007669"/>
    <property type="project" value="UniProtKB-KW"/>
</dbReference>
<name>A0A4R3Z0W9_9GAMM</name>
<keyword evidence="2" id="KW-0413">Isomerase</keyword>
<comment type="caution">
    <text evidence="2">The sequence shown here is derived from an EMBL/GenBank/DDBJ whole genome shotgun (WGS) entry which is preliminary data.</text>
</comment>
<dbReference type="OrthoDB" id="582835at2"/>
<accession>A0A4R3Z0W9</accession>
<dbReference type="AlphaFoldDB" id="A0A4R3Z0W9"/>
<reference evidence="2 3" key="1">
    <citation type="submission" date="2019-03" db="EMBL/GenBank/DDBJ databases">
        <title>Above-ground endophytic microbial communities from plants in different locations in the United States.</title>
        <authorList>
            <person name="Frank C."/>
        </authorList>
    </citation>
    <scope>NUCLEOTIDE SEQUENCE [LARGE SCALE GENOMIC DNA]</scope>
    <source>
        <strain evidence="2 3">LP_13_YM</strain>
    </source>
</reference>
<dbReference type="Proteomes" id="UP000295645">
    <property type="component" value="Unassembled WGS sequence"/>
</dbReference>
<gene>
    <name evidence="2" type="ORF">EC912_101486</name>
</gene>
<dbReference type="EMBL" id="SMCS01000001">
    <property type="protein sequence ID" value="TCV97474.1"/>
    <property type="molecule type" value="Genomic_DNA"/>
</dbReference>
<sequence>MNETIELIRRYYDAFNRADWPAMLGLLTEHVAHDINQSGRETGRDTFARFLERMNTSYSEQLKNIVIMADATGTRAAAEYVVHGVYKATDDGLPLAQGQSYVLPGGAFFDVVDGKIARISNYYNLEEWLGQVRRIDVD</sequence>
<organism evidence="2 3">
    <name type="scientific">Luteibacter rhizovicinus</name>
    <dbReference type="NCBI Taxonomy" id="242606"/>
    <lineage>
        <taxon>Bacteria</taxon>
        <taxon>Pseudomonadati</taxon>
        <taxon>Pseudomonadota</taxon>
        <taxon>Gammaproteobacteria</taxon>
        <taxon>Lysobacterales</taxon>
        <taxon>Rhodanobacteraceae</taxon>
        <taxon>Luteibacter</taxon>
    </lineage>
</organism>
<evidence type="ECO:0000313" key="2">
    <source>
        <dbReference type="EMBL" id="TCV97474.1"/>
    </source>
</evidence>
<dbReference type="Gene3D" id="3.10.450.50">
    <property type="match status" value="1"/>
</dbReference>
<dbReference type="InterPro" id="IPR011721">
    <property type="entry name" value="CHP02096"/>
</dbReference>